<evidence type="ECO:0000256" key="1">
    <source>
        <dbReference type="SAM" id="MobiDB-lite"/>
    </source>
</evidence>
<dbReference type="AlphaFoldDB" id="A0A484M8P8"/>
<organism evidence="2 3">
    <name type="scientific">Cuscuta campestris</name>
    <dbReference type="NCBI Taxonomy" id="132261"/>
    <lineage>
        <taxon>Eukaryota</taxon>
        <taxon>Viridiplantae</taxon>
        <taxon>Streptophyta</taxon>
        <taxon>Embryophyta</taxon>
        <taxon>Tracheophyta</taxon>
        <taxon>Spermatophyta</taxon>
        <taxon>Magnoliopsida</taxon>
        <taxon>eudicotyledons</taxon>
        <taxon>Gunneridae</taxon>
        <taxon>Pentapetalae</taxon>
        <taxon>asterids</taxon>
        <taxon>lamiids</taxon>
        <taxon>Solanales</taxon>
        <taxon>Convolvulaceae</taxon>
        <taxon>Cuscuteae</taxon>
        <taxon>Cuscuta</taxon>
        <taxon>Cuscuta subgen. Grammica</taxon>
        <taxon>Cuscuta sect. Cleistogrammica</taxon>
    </lineage>
</organism>
<dbReference type="Proteomes" id="UP000595140">
    <property type="component" value="Unassembled WGS sequence"/>
</dbReference>
<proteinExistence type="predicted"/>
<reference evidence="2 3" key="1">
    <citation type="submission" date="2018-04" db="EMBL/GenBank/DDBJ databases">
        <authorList>
            <person name="Vogel A."/>
        </authorList>
    </citation>
    <scope>NUCLEOTIDE SEQUENCE [LARGE SCALE GENOMIC DNA]</scope>
</reference>
<protein>
    <submittedName>
        <fullName evidence="2">Uncharacterized protein</fullName>
    </submittedName>
</protein>
<dbReference type="PANTHER" id="PTHR33237">
    <property type="entry name" value="F2P16.13 PROTEIN-RELATED"/>
    <property type="match status" value="1"/>
</dbReference>
<evidence type="ECO:0000313" key="2">
    <source>
        <dbReference type="EMBL" id="VFQ84955.1"/>
    </source>
</evidence>
<gene>
    <name evidence="2" type="ORF">CCAM_LOCUS26731</name>
</gene>
<keyword evidence="3" id="KW-1185">Reference proteome</keyword>
<accession>A0A484M8P8</accession>
<sequence>METSPPPTDKTKMRGKNRRMLLVSAAAAATQRNRRPNAAVDAPEERKKPKERKQGKSKWPFKKTPEIKSRKEEKITAKSGENNRGKSKPPAHFLFLTVSKRRRRGWGLRLSGGGLLLRRWKRRVGCALRKWMSRGRRSLVGWAPTRRPRGGGDPEIQRLMRNEEDEEEEGIELCKKRILMGDKCKALSQSGRLHYDENGVLLPEMIPYE</sequence>
<evidence type="ECO:0000313" key="3">
    <source>
        <dbReference type="Proteomes" id="UP000595140"/>
    </source>
</evidence>
<dbReference type="PANTHER" id="PTHR33237:SF39">
    <property type="match status" value="1"/>
</dbReference>
<name>A0A484M8P8_9ASTE</name>
<dbReference type="EMBL" id="OOIL02002808">
    <property type="protein sequence ID" value="VFQ84955.1"/>
    <property type="molecule type" value="Genomic_DNA"/>
</dbReference>
<dbReference type="OrthoDB" id="1306444at2759"/>
<feature type="compositionally biased region" description="Basic and acidic residues" evidence="1">
    <location>
        <begin position="63"/>
        <end position="84"/>
    </location>
</feature>
<feature type="region of interest" description="Disordered" evidence="1">
    <location>
        <begin position="1"/>
        <end position="90"/>
    </location>
</feature>
<feature type="compositionally biased region" description="Basic and acidic residues" evidence="1">
    <location>
        <begin position="43"/>
        <end position="54"/>
    </location>
</feature>